<dbReference type="Gene3D" id="3.40.50.300">
    <property type="entry name" value="P-loop containing nucleotide triphosphate hydrolases"/>
    <property type="match status" value="1"/>
</dbReference>
<keyword evidence="5 8" id="KW-1133">Transmembrane helix</keyword>
<feature type="region of interest" description="Disordered" evidence="7">
    <location>
        <begin position="1"/>
        <end position="21"/>
    </location>
</feature>
<evidence type="ECO:0000313" key="11">
    <source>
        <dbReference type="EMBL" id="NBJ57887.1"/>
    </source>
</evidence>
<keyword evidence="4" id="KW-0067">ATP-binding</keyword>
<evidence type="ECO:0000256" key="5">
    <source>
        <dbReference type="ARBA" id="ARBA00022989"/>
    </source>
</evidence>
<evidence type="ECO:0000256" key="4">
    <source>
        <dbReference type="ARBA" id="ARBA00022840"/>
    </source>
</evidence>
<accession>A0A6B2E541</accession>
<dbReference type="Pfam" id="PF00005">
    <property type="entry name" value="ABC_tran"/>
    <property type="match status" value="1"/>
</dbReference>
<dbReference type="GO" id="GO:0016887">
    <property type="term" value="F:ATP hydrolysis activity"/>
    <property type="evidence" value="ECO:0007669"/>
    <property type="project" value="InterPro"/>
</dbReference>
<evidence type="ECO:0000256" key="6">
    <source>
        <dbReference type="ARBA" id="ARBA00023136"/>
    </source>
</evidence>
<dbReference type="CDD" id="cd03230">
    <property type="entry name" value="ABC_DR_subfamily_A"/>
    <property type="match status" value="1"/>
</dbReference>
<dbReference type="SUPFAM" id="SSF52540">
    <property type="entry name" value="P-loop containing nucleoside triphosphate hydrolases"/>
    <property type="match status" value="1"/>
</dbReference>
<dbReference type="PROSITE" id="PS51012">
    <property type="entry name" value="ABC_TM2"/>
    <property type="match status" value="1"/>
</dbReference>
<dbReference type="EMBL" id="GIFK01000184">
    <property type="protein sequence ID" value="NBJ57887.1"/>
    <property type="molecule type" value="Transcribed_RNA"/>
</dbReference>
<evidence type="ECO:0000259" key="10">
    <source>
        <dbReference type="PROSITE" id="PS51012"/>
    </source>
</evidence>
<dbReference type="PROSITE" id="PS50893">
    <property type="entry name" value="ABC_TRANSPORTER_2"/>
    <property type="match status" value="1"/>
</dbReference>
<evidence type="ECO:0000256" key="1">
    <source>
        <dbReference type="ARBA" id="ARBA00004141"/>
    </source>
</evidence>
<evidence type="ECO:0000256" key="8">
    <source>
        <dbReference type="SAM" id="Phobius"/>
    </source>
</evidence>
<reference evidence="11" key="1">
    <citation type="submission" date="2019-10" db="EMBL/GenBank/DDBJ databases">
        <title>Short sand fly seasons in Tbilisi, Georgia, hinder development of host immunity to saliva of the visceral leishmaniasis vector Phlebotomus kandelakii.</title>
        <authorList>
            <person name="Oliveira F."/>
            <person name="Giorgobiani E."/>
            <person name="Guimaraes-Costa A.B."/>
            <person name="Abdeladhim M."/>
            <person name="Oristian J."/>
            <person name="Tskhvaradze L."/>
            <person name="Tsertsvadze N."/>
            <person name="Zakalashvili M."/>
            <person name="Valenzuela J.G."/>
            <person name="Kamhawi S."/>
        </authorList>
    </citation>
    <scope>NUCLEOTIDE SEQUENCE</scope>
    <source>
        <strain evidence="11">Wild-capture in Tbilisi</strain>
        <tissue evidence="11">Salivary glands</tissue>
    </source>
</reference>
<dbReference type="InterPro" id="IPR027417">
    <property type="entry name" value="P-loop_NTPase"/>
</dbReference>
<dbReference type="PANTHER" id="PTHR43038:SF5">
    <property type="entry name" value="RE14039P"/>
    <property type="match status" value="1"/>
</dbReference>
<comment type="subcellular location">
    <subcellularLocation>
        <location evidence="1">Membrane</location>
        <topology evidence="1">Multi-pass membrane protein</topology>
    </subcellularLocation>
</comment>
<dbReference type="InterPro" id="IPR047817">
    <property type="entry name" value="ABC2_TM_bact-type"/>
</dbReference>
<dbReference type="GO" id="GO:0140359">
    <property type="term" value="F:ABC-type transporter activity"/>
    <property type="evidence" value="ECO:0007669"/>
    <property type="project" value="InterPro"/>
</dbReference>
<feature type="transmembrane region" description="Helical" evidence="8">
    <location>
        <begin position="652"/>
        <end position="673"/>
    </location>
</feature>
<dbReference type="Pfam" id="PF12698">
    <property type="entry name" value="ABC2_membrane_3"/>
    <property type="match status" value="1"/>
</dbReference>
<protein>
    <submittedName>
        <fullName evidence="11">Putative abc transporter</fullName>
    </submittedName>
</protein>
<sequence>MDADDEGIPPAGGSRQKDDDWAARRRQFMSQPSTVATRRLQAVCVRRACKNYGPKKNPNVILDSLNMTVPKGAIYGLLGASGCGKTTLLSCIVGRRRLNSGELWVVGGHPGSRGSGVPGPRVAYMPQELALYGEFTLRETFFFFGWINGMTTKAIDERMDFLIKLLQLPHHSSFVKNLSGGQQRRTSLAATLLHDPELLILDEPTVGVDPVIRQNIWDHLVEITRPGQKTVIITTHYIQETRQAHLIGLMRGGKLLAEESPDNLLQQFNCQSLEDVFLKLAVMQNMGKRRRSSIAQEVVQQIPVPAISNPALDISDEDRCEISGEFGDNISMSSRGRDVVTPDPINMRIPEVEVPPKSFIDNFKFFNANHMKTLLWKNFLWMWRNVGIMAFIIGLPLVQIILFCYAIGKDPKDLKIAISNHELSAHHIESLDCPIITGCNDSLLSCRYIKFLNERNLDVKLYGSDSEAEESVRRGKAWGALSFPSNYSESLVERMQAGRYAPDEIFESSTMSVTMDMSNQQIGHLLYRDIQYAFFDFIQDVLKACDMNPSLGLVPINFHDPVYGTKDPDFTDFAAPGVILTIIFFLSVALTSGAMLIERNEGMLERYLVSGITGVEILFSHVATQFIIMAGQTLLVILFAFTFFNLTLNGDLGLVILLVILNGLCGMCFGFVVSCACDTERTATYMALGSFLPIVMLCGIIWPIEGMTAGLKQIAYLLPLTYPTESLRSVLQKGWGIEQTEVYLGFVTVLVWIFVFLTMSILLLKFKKG</sequence>
<dbReference type="GO" id="GO:0005524">
    <property type="term" value="F:ATP binding"/>
    <property type="evidence" value="ECO:0007669"/>
    <property type="project" value="UniProtKB-KW"/>
</dbReference>
<keyword evidence="3" id="KW-0547">Nucleotide-binding</keyword>
<dbReference type="AlphaFoldDB" id="A0A6B2E541"/>
<feature type="transmembrane region" description="Helical" evidence="8">
    <location>
        <begin position="618"/>
        <end position="646"/>
    </location>
</feature>
<evidence type="ECO:0000256" key="7">
    <source>
        <dbReference type="SAM" id="MobiDB-lite"/>
    </source>
</evidence>
<organism evidence="11">
    <name type="scientific">Phlebotomus kandelakii</name>
    <dbReference type="NCBI Taxonomy" id="1109342"/>
    <lineage>
        <taxon>Eukaryota</taxon>
        <taxon>Metazoa</taxon>
        <taxon>Ecdysozoa</taxon>
        <taxon>Arthropoda</taxon>
        <taxon>Hexapoda</taxon>
        <taxon>Insecta</taxon>
        <taxon>Pterygota</taxon>
        <taxon>Neoptera</taxon>
        <taxon>Endopterygota</taxon>
        <taxon>Diptera</taxon>
        <taxon>Nematocera</taxon>
        <taxon>Psychodoidea</taxon>
        <taxon>Psychodidae</taxon>
        <taxon>Phlebotomus</taxon>
        <taxon>Larroussius</taxon>
    </lineage>
</organism>
<feature type="domain" description="ABC transmembrane type-2" evidence="10">
    <location>
        <begin position="535"/>
        <end position="767"/>
    </location>
</feature>
<dbReference type="InterPro" id="IPR013525">
    <property type="entry name" value="ABC2_TM"/>
</dbReference>
<keyword evidence="2 8" id="KW-0812">Transmembrane</keyword>
<proteinExistence type="predicted"/>
<dbReference type="GO" id="GO:0016020">
    <property type="term" value="C:membrane"/>
    <property type="evidence" value="ECO:0007669"/>
    <property type="project" value="UniProtKB-SubCell"/>
</dbReference>
<dbReference type="PANTHER" id="PTHR43038">
    <property type="entry name" value="ATP-BINDING CASSETTE, SUB-FAMILY H, MEMBER 1"/>
    <property type="match status" value="1"/>
</dbReference>
<feature type="transmembrane region" description="Helical" evidence="8">
    <location>
        <begin position="685"/>
        <end position="704"/>
    </location>
</feature>
<evidence type="ECO:0000256" key="2">
    <source>
        <dbReference type="ARBA" id="ARBA00022692"/>
    </source>
</evidence>
<name>A0A6B2E541_9DIPT</name>
<feature type="transmembrane region" description="Helical" evidence="8">
    <location>
        <begin position="386"/>
        <end position="408"/>
    </location>
</feature>
<feature type="transmembrane region" description="Helical" evidence="8">
    <location>
        <begin position="742"/>
        <end position="764"/>
    </location>
</feature>
<dbReference type="InterPro" id="IPR003439">
    <property type="entry name" value="ABC_transporter-like_ATP-bd"/>
</dbReference>
<evidence type="ECO:0000259" key="9">
    <source>
        <dbReference type="PROSITE" id="PS50893"/>
    </source>
</evidence>
<dbReference type="SMART" id="SM00382">
    <property type="entry name" value="AAA"/>
    <property type="match status" value="1"/>
</dbReference>
<evidence type="ECO:0000256" key="3">
    <source>
        <dbReference type="ARBA" id="ARBA00022741"/>
    </source>
</evidence>
<feature type="domain" description="ABC transporter" evidence="9">
    <location>
        <begin position="40"/>
        <end position="277"/>
    </location>
</feature>
<dbReference type="InterPro" id="IPR003593">
    <property type="entry name" value="AAA+_ATPase"/>
</dbReference>
<keyword evidence="6 8" id="KW-0472">Membrane</keyword>
<feature type="transmembrane region" description="Helical" evidence="8">
    <location>
        <begin position="573"/>
        <end position="597"/>
    </location>
</feature>